<feature type="domain" description="Competence protein CoiA nuclease-like" evidence="1">
    <location>
        <begin position="23"/>
        <end position="170"/>
    </location>
</feature>
<reference evidence="2 3" key="1">
    <citation type="submission" date="2021-03" db="EMBL/GenBank/DDBJ databases">
        <title>Genomic Encyclopedia of Type Strains, Phase IV (KMG-IV): sequencing the most valuable type-strain genomes for metagenomic binning, comparative biology and taxonomic classification.</title>
        <authorList>
            <person name="Goeker M."/>
        </authorList>
    </citation>
    <scope>NUCLEOTIDE SEQUENCE [LARGE SCALE GENOMIC DNA]</scope>
    <source>
        <strain evidence="2 3">DSM 101872</strain>
    </source>
</reference>
<name>A0ABS4MD74_9LACO</name>
<proteinExistence type="predicted"/>
<dbReference type="InterPro" id="IPR010330">
    <property type="entry name" value="CoiA_nuc"/>
</dbReference>
<gene>
    <name evidence="2" type="ORF">J2Z60_000785</name>
</gene>
<keyword evidence="3" id="KW-1185">Reference proteome</keyword>
<protein>
    <submittedName>
        <fullName evidence="2">Competence protein CoiA</fullName>
    </submittedName>
</protein>
<organism evidence="2 3">
    <name type="scientific">Lactobacillus colini</name>
    <dbReference type="NCBI Taxonomy" id="1819254"/>
    <lineage>
        <taxon>Bacteria</taxon>
        <taxon>Bacillati</taxon>
        <taxon>Bacillota</taxon>
        <taxon>Bacilli</taxon>
        <taxon>Lactobacillales</taxon>
        <taxon>Lactobacillaceae</taxon>
        <taxon>Lactobacillus</taxon>
    </lineage>
</organism>
<dbReference type="Proteomes" id="UP001519292">
    <property type="component" value="Unassembled WGS sequence"/>
</dbReference>
<evidence type="ECO:0000313" key="3">
    <source>
        <dbReference type="Proteomes" id="UP001519292"/>
    </source>
</evidence>
<evidence type="ECO:0000313" key="2">
    <source>
        <dbReference type="EMBL" id="MBP2057614.1"/>
    </source>
</evidence>
<dbReference type="EMBL" id="JAGGLU010000003">
    <property type="protein sequence ID" value="MBP2057614.1"/>
    <property type="molecule type" value="Genomic_DNA"/>
</dbReference>
<dbReference type="Pfam" id="PF06054">
    <property type="entry name" value="CoiA_nuc"/>
    <property type="match status" value="1"/>
</dbReference>
<comment type="caution">
    <text evidence="2">The sequence shown here is derived from an EMBL/GenBank/DDBJ whole genome shotgun (WGS) entry which is preliminary data.</text>
</comment>
<accession>A0ABS4MD74</accession>
<sequence>MLVISQEKMPFFKHISFIKGTGEKEEHQHSKQLLCASLVANGLKAEMEVPLADQQLRADVLVYPNLAFEVQCAPLSEREFKHRHFLYEKIGIKDVWIVGKRHHLKKKLKKSQKIFLKYSKTWDWYYLEVDASKETICLKYQIRLEPLIDNIVCKRKTFSLSEDGIKELFAFRPDSTIKIKINSQKQRNYLIRQLRQKTSFGRKVAASMYELSITIDDLPAEIFNHVRLPKEELTINKFFNHRSNK</sequence>
<evidence type="ECO:0000259" key="1">
    <source>
        <dbReference type="Pfam" id="PF06054"/>
    </source>
</evidence>